<keyword evidence="4" id="KW-0805">Transcription regulation</keyword>
<keyword evidence="2" id="KW-0217">Developmental protein</keyword>
<feature type="region of interest" description="Disordered" evidence="7">
    <location>
        <begin position="357"/>
        <end position="395"/>
    </location>
</feature>
<evidence type="ECO:0000256" key="1">
    <source>
        <dbReference type="ARBA" id="ARBA00004123"/>
    </source>
</evidence>
<feature type="compositionally biased region" description="Basic residues" evidence="7">
    <location>
        <begin position="125"/>
        <end position="138"/>
    </location>
</feature>
<reference evidence="9" key="1">
    <citation type="submission" date="2018-02" db="EMBL/GenBank/DDBJ databases">
        <title>Rhizophora mucronata_Transcriptome.</title>
        <authorList>
            <person name="Meera S.P."/>
            <person name="Sreeshan A."/>
            <person name="Augustine A."/>
        </authorList>
    </citation>
    <scope>NUCLEOTIDE SEQUENCE</scope>
    <source>
        <tissue evidence="9">Leaf</tissue>
    </source>
</reference>
<dbReference type="GO" id="GO:0000976">
    <property type="term" value="F:transcription cis-regulatory region binding"/>
    <property type="evidence" value="ECO:0007669"/>
    <property type="project" value="InterPro"/>
</dbReference>
<dbReference type="InterPro" id="IPR001005">
    <property type="entry name" value="SANT/Myb"/>
</dbReference>
<evidence type="ECO:0000256" key="5">
    <source>
        <dbReference type="ARBA" id="ARBA00023163"/>
    </source>
</evidence>
<evidence type="ECO:0000256" key="4">
    <source>
        <dbReference type="ARBA" id="ARBA00023015"/>
    </source>
</evidence>
<accession>A0A2P2JZS9</accession>
<feature type="compositionally biased region" description="Low complexity" evidence="7">
    <location>
        <begin position="139"/>
        <end position="150"/>
    </location>
</feature>
<sequence length="492" mass="54774">MHQRKLLLAEEFIFLKKKMPLDRVFIEPTSNPVPDLSLHISPPSSSICSSINNKVDTSFDLLRRQLQAAPNGPTNIISSMGTRSQAYTELSLAHPSEAFDEERFTNRSLTGGGDHPAESSFQQSGHHRHHHHHQHHLSRSNSHLNNSNRGVSLLDVSDSLRPIKGIPVYHHRPFPFLHLGNVQDPKMYFYQMRYPSSSSSCSAPISHSSKPYNMAGGLDPVSILTSGPQPSQSLPTASNRLGATPTTRFNGFSMDALKSHQLHHHHPHNYQYGVGSVEQASHGLTRSRFLPKLPTKRSIRAPRMRWTSSLHTKFVRAVELLGGHERATPKSVLELMDVKDLTLAHVKSHLQMYRTVKSTDKPAASSGQSDGSGDEDVCPMESSTEHGLQRFADPGDGSIVQQEIDYPSSATLWSNSSSSRDAWQHADSIDANGHRPATFHLQQDLGHQIECMQEGNATRLKSYLRSSLDSKIPNPNLEFTLGRPDWQGKQHN</sequence>
<dbReference type="Gene3D" id="1.10.10.60">
    <property type="entry name" value="Homeodomain-like"/>
    <property type="match status" value="1"/>
</dbReference>
<feature type="region of interest" description="Disordered" evidence="7">
    <location>
        <begin position="106"/>
        <end position="150"/>
    </location>
</feature>
<comment type="subcellular location">
    <subcellularLocation>
        <location evidence="1">Nucleus</location>
    </subcellularLocation>
</comment>
<evidence type="ECO:0000313" key="9">
    <source>
        <dbReference type="EMBL" id="MBW98976.1"/>
    </source>
</evidence>
<evidence type="ECO:0000256" key="3">
    <source>
        <dbReference type="ARBA" id="ARBA00022782"/>
    </source>
</evidence>
<dbReference type="FunFam" id="1.10.10.60:FF:000002">
    <property type="entry name" value="Myb family transcription factor"/>
    <property type="match status" value="1"/>
</dbReference>
<protein>
    <submittedName>
        <fullName evidence="9">Uncharacterized protein MANES_02G079700</fullName>
    </submittedName>
</protein>
<evidence type="ECO:0000256" key="2">
    <source>
        <dbReference type="ARBA" id="ARBA00022473"/>
    </source>
</evidence>
<dbReference type="NCBIfam" id="TIGR01557">
    <property type="entry name" value="myb_SHAQKYF"/>
    <property type="match status" value="1"/>
</dbReference>
<organism evidence="9">
    <name type="scientific">Rhizophora mucronata</name>
    <name type="common">Asiatic mangrove</name>
    <dbReference type="NCBI Taxonomy" id="61149"/>
    <lineage>
        <taxon>Eukaryota</taxon>
        <taxon>Viridiplantae</taxon>
        <taxon>Streptophyta</taxon>
        <taxon>Embryophyta</taxon>
        <taxon>Tracheophyta</taxon>
        <taxon>Spermatophyta</taxon>
        <taxon>Magnoliopsida</taxon>
        <taxon>eudicotyledons</taxon>
        <taxon>Gunneridae</taxon>
        <taxon>Pentapetalae</taxon>
        <taxon>rosids</taxon>
        <taxon>fabids</taxon>
        <taxon>Malpighiales</taxon>
        <taxon>Rhizophoraceae</taxon>
        <taxon>Rhizophora</taxon>
    </lineage>
</organism>
<dbReference type="GO" id="GO:0005634">
    <property type="term" value="C:nucleus"/>
    <property type="evidence" value="ECO:0007669"/>
    <property type="project" value="UniProtKB-SubCell"/>
</dbReference>
<evidence type="ECO:0000256" key="6">
    <source>
        <dbReference type="ARBA" id="ARBA00023242"/>
    </source>
</evidence>
<dbReference type="GO" id="GO:0006355">
    <property type="term" value="P:regulation of DNA-templated transcription"/>
    <property type="evidence" value="ECO:0007669"/>
    <property type="project" value="InterPro"/>
</dbReference>
<dbReference type="GO" id="GO:0010158">
    <property type="term" value="P:abaxial cell fate specification"/>
    <property type="evidence" value="ECO:0007669"/>
    <property type="project" value="InterPro"/>
</dbReference>
<dbReference type="InterPro" id="IPR009057">
    <property type="entry name" value="Homeodomain-like_sf"/>
</dbReference>
<dbReference type="PANTHER" id="PTHR31496">
    <property type="entry name" value="TRANSCRIPTION FACTOR KAN2-RELATED"/>
    <property type="match status" value="1"/>
</dbReference>
<keyword evidence="5" id="KW-0804">Transcription</keyword>
<proteinExistence type="predicted"/>
<keyword evidence="3" id="KW-0221">Differentiation</keyword>
<dbReference type="SUPFAM" id="SSF46689">
    <property type="entry name" value="Homeodomain-like"/>
    <property type="match status" value="1"/>
</dbReference>
<evidence type="ECO:0000259" key="8">
    <source>
        <dbReference type="Pfam" id="PF00249"/>
    </source>
</evidence>
<dbReference type="PANTHER" id="PTHR31496:SF3">
    <property type="entry name" value="TRANSCRIPTION REPRESSOR KAN1"/>
    <property type="match status" value="1"/>
</dbReference>
<evidence type="ECO:0000256" key="7">
    <source>
        <dbReference type="SAM" id="MobiDB-lite"/>
    </source>
</evidence>
<dbReference type="Pfam" id="PF00249">
    <property type="entry name" value="Myb_DNA-binding"/>
    <property type="match status" value="1"/>
</dbReference>
<dbReference type="InterPro" id="IPR006447">
    <property type="entry name" value="Myb_dom_plants"/>
</dbReference>
<dbReference type="EMBL" id="GGEC01018493">
    <property type="protein sequence ID" value="MBW98976.1"/>
    <property type="molecule type" value="Transcribed_RNA"/>
</dbReference>
<keyword evidence="6" id="KW-0539">Nucleus</keyword>
<dbReference type="AlphaFoldDB" id="A0A2P2JZS9"/>
<name>A0A2P2JZS9_RHIMU</name>
<dbReference type="InterPro" id="IPR044847">
    <property type="entry name" value="KAN_fam"/>
</dbReference>
<feature type="domain" description="Myb-like" evidence="8">
    <location>
        <begin position="303"/>
        <end position="354"/>
    </location>
</feature>